<dbReference type="PANTHER" id="PTHR34984:SF1">
    <property type="entry name" value="CARBON STORAGE REGULATOR"/>
    <property type="match status" value="1"/>
</dbReference>
<dbReference type="SUPFAM" id="SSF117130">
    <property type="entry name" value="CsrA-like"/>
    <property type="match status" value="1"/>
</dbReference>
<dbReference type="GO" id="GO:0006402">
    <property type="term" value="P:mRNA catabolic process"/>
    <property type="evidence" value="ECO:0007669"/>
    <property type="project" value="InterPro"/>
</dbReference>
<evidence type="ECO:0000313" key="8">
    <source>
        <dbReference type="Proteomes" id="UP000320184"/>
    </source>
</evidence>
<dbReference type="Proteomes" id="UP000320184">
    <property type="component" value="Unassembled WGS sequence"/>
</dbReference>
<keyword evidence="2 5" id="KW-0678">Repressor</keyword>
<dbReference type="GO" id="GO:0048027">
    <property type="term" value="F:mRNA 5'-UTR binding"/>
    <property type="evidence" value="ECO:0007669"/>
    <property type="project" value="UniProtKB-UniRule"/>
</dbReference>
<evidence type="ECO:0000256" key="4">
    <source>
        <dbReference type="ARBA" id="ARBA00022884"/>
    </source>
</evidence>
<evidence type="ECO:0000256" key="5">
    <source>
        <dbReference type="HAMAP-Rule" id="MF_00167"/>
    </source>
</evidence>
<dbReference type="NCBIfam" id="TIGR00202">
    <property type="entry name" value="csrA"/>
    <property type="match status" value="1"/>
</dbReference>
<keyword evidence="5" id="KW-1005">Bacterial flagellum biogenesis</keyword>
<gene>
    <name evidence="5 7" type="primary">csrA</name>
    <name evidence="7" type="ORF">E6K73_06120</name>
</gene>
<dbReference type="EMBL" id="VBOT01000073">
    <property type="protein sequence ID" value="TMQ51333.1"/>
    <property type="molecule type" value="Genomic_DNA"/>
</dbReference>
<keyword evidence="3 5" id="KW-0810">Translation regulation</keyword>
<dbReference type="Gene3D" id="2.60.40.4380">
    <property type="entry name" value="Translational regulator CsrA"/>
    <property type="match status" value="1"/>
</dbReference>
<comment type="subcellular location">
    <subcellularLocation>
        <location evidence="5">Cytoplasm</location>
    </subcellularLocation>
</comment>
<dbReference type="GO" id="GO:0044781">
    <property type="term" value="P:bacterial-type flagellum organization"/>
    <property type="evidence" value="ECO:0007669"/>
    <property type="project" value="UniProtKB-KW"/>
</dbReference>
<dbReference type="Pfam" id="PF02599">
    <property type="entry name" value="CsrA"/>
    <property type="match status" value="1"/>
</dbReference>
<evidence type="ECO:0000256" key="2">
    <source>
        <dbReference type="ARBA" id="ARBA00022491"/>
    </source>
</evidence>
<dbReference type="InterPro" id="IPR036107">
    <property type="entry name" value="CsrA_sf"/>
</dbReference>
<evidence type="ECO:0000256" key="6">
    <source>
        <dbReference type="SAM" id="MobiDB-lite"/>
    </source>
</evidence>
<dbReference type="FunFam" id="2.60.40.4380:FF:000002">
    <property type="entry name" value="Translational regulator CsrA"/>
    <property type="match status" value="1"/>
</dbReference>
<proteinExistence type="inferred from homology"/>
<dbReference type="GO" id="GO:0006109">
    <property type="term" value="P:regulation of carbohydrate metabolic process"/>
    <property type="evidence" value="ECO:0007669"/>
    <property type="project" value="InterPro"/>
</dbReference>
<dbReference type="GO" id="GO:0045947">
    <property type="term" value="P:negative regulation of translational initiation"/>
    <property type="evidence" value="ECO:0007669"/>
    <property type="project" value="UniProtKB-UniRule"/>
</dbReference>
<feature type="compositionally biased region" description="Low complexity" evidence="6">
    <location>
        <begin position="63"/>
        <end position="78"/>
    </location>
</feature>
<dbReference type="NCBIfam" id="NF002469">
    <property type="entry name" value="PRK01712.1"/>
    <property type="match status" value="1"/>
</dbReference>
<comment type="caution">
    <text evidence="7">The sequence shown here is derived from an EMBL/GenBank/DDBJ whole genome shotgun (WGS) entry which is preliminary data.</text>
</comment>
<comment type="subunit">
    <text evidence="5">Homodimer; the beta-strands of each monomer intercalate to form a hydrophobic core, while the alpha-helices form wings that extend away from the core.</text>
</comment>
<protein>
    <recommendedName>
        <fullName evidence="5">Translational regulator CsrA</fullName>
    </recommendedName>
</protein>
<reference evidence="7 8" key="1">
    <citation type="journal article" date="2019" name="Nat. Microbiol.">
        <title>Mediterranean grassland soil C-N compound turnover is dependent on rainfall and depth, and is mediated by genomically divergent microorganisms.</title>
        <authorList>
            <person name="Diamond S."/>
            <person name="Andeer P.F."/>
            <person name="Li Z."/>
            <person name="Crits-Christoph A."/>
            <person name="Burstein D."/>
            <person name="Anantharaman K."/>
            <person name="Lane K.R."/>
            <person name="Thomas B.C."/>
            <person name="Pan C."/>
            <person name="Northen T.R."/>
            <person name="Banfield J.F."/>
        </authorList>
    </citation>
    <scope>NUCLEOTIDE SEQUENCE [LARGE SCALE GENOMIC DNA]</scope>
    <source>
        <strain evidence="7">WS_3</strain>
    </source>
</reference>
<accession>A0A538SIY5</accession>
<dbReference type="GO" id="GO:0005829">
    <property type="term" value="C:cytosol"/>
    <property type="evidence" value="ECO:0007669"/>
    <property type="project" value="TreeGrafter"/>
</dbReference>
<dbReference type="AlphaFoldDB" id="A0A538SIY5"/>
<organism evidence="7 8">
    <name type="scientific">Eiseniibacteriota bacterium</name>
    <dbReference type="NCBI Taxonomy" id="2212470"/>
    <lineage>
        <taxon>Bacteria</taxon>
        <taxon>Candidatus Eiseniibacteriota</taxon>
    </lineage>
</organism>
<evidence type="ECO:0000313" key="7">
    <source>
        <dbReference type="EMBL" id="TMQ51333.1"/>
    </source>
</evidence>
<comment type="similarity">
    <text evidence="5">Belongs to the CsrA/RsmA family.</text>
</comment>
<keyword evidence="1 5" id="KW-0963">Cytoplasm</keyword>
<dbReference type="InterPro" id="IPR003751">
    <property type="entry name" value="CsrA"/>
</dbReference>
<comment type="function">
    <text evidence="5">A translational regulator that binds mRNA to regulate translation initiation and/or mRNA stability. Usually binds in the 5'-UTR at or near the Shine-Dalgarno sequence preventing ribosome-binding, thus repressing translation. Its main target seems to be the major flagellin gene, while its function is anatagonized by FliW.</text>
</comment>
<dbReference type="PANTHER" id="PTHR34984">
    <property type="entry name" value="CARBON STORAGE REGULATOR"/>
    <property type="match status" value="1"/>
</dbReference>
<dbReference type="GO" id="GO:1902208">
    <property type="term" value="P:regulation of bacterial-type flagellum assembly"/>
    <property type="evidence" value="ECO:0007669"/>
    <property type="project" value="UniProtKB-UniRule"/>
</dbReference>
<keyword evidence="4 5" id="KW-0694">RNA-binding</keyword>
<feature type="region of interest" description="Disordered" evidence="6">
    <location>
        <begin position="54"/>
        <end position="78"/>
    </location>
</feature>
<evidence type="ECO:0000256" key="1">
    <source>
        <dbReference type="ARBA" id="ARBA00022490"/>
    </source>
</evidence>
<sequence>MLVLTRKLGENIRIGDSVKITVLEVRSGQVKLGIEAPPEVKVHREEIYARIQEENRRAQNWKPESGPAPSAPSEPDRK</sequence>
<name>A0A538SIY5_UNCEI</name>
<dbReference type="HAMAP" id="MF_00167">
    <property type="entry name" value="CsrA"/>
    <property type="match status" value="1"/>
</dbReference>
<evidence type="ECO:0000256" key="3">
    <source>
        <dbReference type="ARBA" id="ARBA00022845"/>
    </source>
</evidence>